<dbReference type="GO" id="GO:0005634">
    <property type="term" value="C:nucleus"/>
    <property type="evidence" value="ECO:0007669"/>
    <property type="project" value="TreeGrafter"/>
</dbReference>
<dbReference type="SUPFAM" id="SSF53613">
    <property type="entry name" value="Ribokinase-like"/>
    <property type="match status" value="1"/>
</dbReference>
<evidence type="ECO:0000256" key="8">
    <source>
        <dbReference type="ARBA" id="ARBA00022777"/>
    </source>
</evidence>
<comment type="function">
    <text evidence="14">ATP dependent phosphorylation of adenosine and other related nucleoside analogs to monophosphate derivatives.</text>
</comment>
<evidence type="ECO:0000256" key="9">
    <source>
        <dbReference type="ARBA" id="ARBA00022840"/>
    </source>
</evidence>
<comment type="cofactor">
    <cofactor evidence="1 14">
        <name>Mg(2+)</name>
        <dbReference type="ChEBI" id="CHEBI:18420"/>
    </cofactor>
</comment>
<evidence type="ECO:0000256" key="7">
    <source>
        <dbReference type="ARBA" id="ARBA00022741"/>
    </source>
</evidence>
<feature type="domain" description="Carbohydrate kinase PfkB" evidence="15">
    <location>
        <begin position="24"/>
        <end position="341"/>
    </location>
</feature>
<dbReference type="GO" id="GO:0006166">
    <property type="term" value="P:purine ribonucleoside salvage"/>
    <property type="evidence" value="ECO:0007669"/>
    <property type="project" value="UniProtKB-KW"/>
</dbReference>
<evidence type="ECO:0000256" key="10">
    <source>
        <dbReference type="ARBA" id="ARBA00022842"/>
    </source>
</evidence>
<evidence type="ECO:0000313" key="17">
    <source>
        <dbReference type="Proteomes" id="UP000761534"/>
    </source>
</evidence>
<evidence type="ECO:0000256" key="1">
    <source>
        <dbReference type="ARBA" id="ARBA00001946"/>
    </source>
</evidence>
<dbReference type="GO" id="GO:0044209">
    <property type="term" value="P:AMP salvage"/>
    <property type="evidence" value="ECO:0007669"/>
    <property type="project" value="UniProtKB-UniRule"/>
</dbReference>
<keyword evidence="17" id="KW-1185">Reference proteome</keyword>
<comment type="similarity">
    <text evidence="3 14">Belongs to the carbohydrate kinase PfkB family.</text>
</comment>
<evidence type="ECO:0000256" key="14">
    <source>
        <dbReference type="RuleBase" id="RU368116"/>
    </source>
</evidence>
<evidence type="ECO:0000259" key="15">
    <source>
        <dbReference type="Pfam" id="PF00294"/>
    </source>
</evidence>
<protein>
    <recommendedName>
        <fullName evidence="12 14">Adenosine kinase</fullName>
        <shortName evidence="14">AK</shortName>
        <ecNumber evidence="4 14">2.7.1.20</ecNumber>
    </recommendedName>
    <alternativeName>
        <fullName evidence="14">Adenosine 5'-phosphotransferase</fullName>
    </alternativeName>
</protein>
<dbReference type="PRINTS" id="PR00989">
    <property type="entry name" value="ADENOKINASE"/>
</dbReference>
<dbReference type="EC" id="2.7.1.20" evidence="4 14"/>
<feature type="active site" description="Proton acceptor" evidence="13">
    <location>
        <position position="299"/>
    </location>
</feature>
<comment type="pathway">
    <text evidence="2 14">Purine metabolism; AMP biosynthesis via salvage pathway; AMP from adenosine: step 1/1.</text>
</comment>
<keyword evidence="10 14" id="KW-0460">Magnesium</keyword>
<dbReference type="UniPathway" id="UPA00588">
    <property type="reaction ID" value="UER00659"/>
</dbReference>
<accession>A0A642UHS5</accession>
<gene>
    <name evidence="16" type="ORF">TRICI_006361</name>
</gene>
<dbReference type="PROSITE" id="PS00584">
    <property type="entry name" value="PFKB_KINASES_2"/>
    <property type="match status" value="1"/>
</dbReference>
<dbReference type="FunFam" id="3.40.1190.20:FF:000076">
    <property type="entry name" value="Adenosine kinase"/>
    <property type="match status" value="1"/>
</dbReference>
<evidence type="ECO:0000256" key="4">
    <source>
        <dbReference type="ARBA" id="ARBA00012119"/>
    </source>
</evidence>
<dbReference type="GO" id="GO:0005829">
    <property type="term" value="C:cytosol"/>
    <property type="evidence" value="ECO:0007669"/>
    <property type="project" value="TreeGrafter"/>
</dbReference>
<dbReference type="Gene3D" id="3.40.1190.20">
    <property type="match status" value="1"/>
</dbReference>
<sequence>MPYDLLVLGNPLLDLQAEVTEDYLKKYDLKADDAILVEEKHMPIFDEVVKMDNVHVLAGGAAQNGARGAQYILPKDSVIYYGSVGNDKFSEQLRKANDAAGVYSNYMVQQDVATGKCAALITGKHRSLATDLGAANHYKATHLRAPENWKHVEAAKVFYVGGFHLTVCPEAMNALGQHAAETNKIYSMNLSAPFLPTVFKEPLDANSPYWDYLIGNESEALAYAESHNLGTTDIEEIAKKIALLPKKNTARPRTVVFTQGTDETITVIGDVAKGTTTTKKYPVRQLSQNQVKDSNGAGDAFAGGFLAGLVQGKDLDTAVDMGQWLASLSLQEVGPSFPLPKQTYQPRA</sequence>
<evidence type="ECO:0000256" key="2">
    <source>
        <dbReference type="ARBA" id="ARBA00004801"/>
    </source>
</evidence>
<dbReference type="Gene3D" id="3.30.1110.10">
    <property type="match status" value="1"/>
</dbReference>
<dbReference type="Proteomes" id="UP000761534">
    <property type="component" value="Unassembled WGS sequence"/>
</dbReference>
<comment type="caution">
    <text evidence="16">The sequence shown here is derived from an EMBL/GenBank/DDBJ whole genome shotgun (WGS) entry which is preliminary data.</text>
</comment>
<dbReference type="GO" id="GO:0005524">
    <property type="term" value="F:ATP binding"/>
    <property type="evidence" value="ECO:0007669"/>
    <property type="project" value="UniProtKB-UniRule"/>
</dbReference>
<dbReference type="AlphaFoldDB" id="A0A642UHS5"/>
<dbReference type="InterPro" id="IPR001805">
    <property type="entry name" value="Adenokinase"/>
</dbReference>
<dbReference type="PANTHER" id="PTHR45769">
    <property type="entry name" value="ADENOSINE KINASE"/>
    <property type="match status" value="1"/>
</dbReference>
<evidence type="ECO:0000313" key="16">
    <source>
        <dbReference type="EMBL" id="KAA8899273.1"/>
    </source>
</evidence>
<dbReference type="InterPro" id="IPR002173">
    <property type="entry name" value="Carboh/pur_kinase_PfkB_CS"/>
</dbReference>
<comment type="catalytic activity">
    <reaction evidence="11 14">
        <text>adenosine + ATP = AMP + ADP + H(+)</text>
        <dbReference type="Rhea" id="RHEA:20824"/>
        <dbReference type="ChEBI" id="CHEBI:15378"/>
        <dbReference type="ChEBI" id="CHEBI:16335"/>
        <dbReference type="ChEBI" id="CHEBI:30616"/>
        <dbReference type="ChEBI" id="CHEBI:456215"/>
        <dbReference type="ChEBI" id="CHEBI:456216"/>
        <dbReference type="EC" id="2.7.1.20"/>
    </reaction>
</comment>
<dbReference type="EMBL" id="SWFS01000525">
    <property type="protein sequence ID" value="KAA8899273.1"/>
    <property type="molecule type" value="Genomic_DNA"/>
</dbReference>
<dbReference type="CDD" id="cd01168">
    <property type="entry name" value="adenosine_kinase"/>
    <property type="match status" value="1"/>
</dbReference>
<name>A0A642UHS5_9ASCO</name>
<evidence type="ECO:0000256" key="12">
    <source>
        <dbReference type="ARBA" id="ARBA00068771"/>
    </source>
</evidence>
<evidence type="ECO:0000256" key="13">
    <source>
        <dbReference type="PIRSR" id="PIRSR601805-1"/>
    </source>
</evidence>
<keyword evidence="6 14" id="KW-0660">Purine salvage</keyword>
<organism evidence="16 17">
    <name type="scientific">Trichomonascus ciferrii</name>
    <dbReference type="NCBI Taxonomy" id="44093"/>
    <lineage>
        <taxon>Eukaryota</taxon>
        <taxon>Fungi</taxon>
        <taxon>Dikarya</taxon>
        <taxon>Ascomycota</taxon>
        <taxon>Saccharomycotina</taxon>
        <taxon>Dipodascomycetes</taxon>
        <taxon>Dipodascales</taxon>
        <taxon>Trichomonascaceae</taxon>
        <taxon>Trichomonascus</taxon>
        <taxon>Trichomonascus ciferrii complex</taxon>
    </lineage>
</organism>
<dbReference type="PANTHER" id="PTHR45769:SF3">
    <property type="entry name" value="ADENOSINE KINASE"/>
    <property type="match status" value="1"/>
</dbReference>
<dbReference type="InterPro" id="IPR011611">
    <property type="entry name" value="PfkB_dom"/>
</dbReference>
<dbReference type="GO" id="GO:0006144">
    <property type="term" value="P:purine nucleobase metabolic process"/>
    <property type="evidence" value="ECO:0007669"/>
    <property type="project" value="TreeGrafter"/>
</dbReference>
<reference evidence="16" key="1">
    <citation type="journal article" date="2019" name="G3 (Bethesda)">
        <title>Genome Assemblies of Two Rare Opportunistic Yeast Pathogens: Diutina rugosa (syn. Candida rugosa) and Trichomonascus ciferrii (syn. Candida ciferrii).</title>
        <authorList>
            <person name="Mixao V."/>
            <person name="Saus E."/>
            <person name="Hansen A.P."/>
            <person name="Lass-Florl C."/>
            <person name="Gabaldon T."/>
        </authorList>
    </citation>
    <scope>NUCLEOTIDE SEQUENCE</scope>
    <source>
        <strain evidence="16">CBS 4856</strain>
    </source>
</reference>
<dbReference type="GO" id="GO:0004001">
    <property type="term" value="F:adenosine kinase activity"/>
    <property type="evidence" value="ECO:0007669"/>
    <property type="project" value="UniProtKB-UniRule"/>
</dbReference>
<keyword evidence="8 14" id="KW-0418">Kinase</keyword>
<dbReference type="OrthoDB" id="432447at2759"/>
<proteinExistence type="inferred from homology"/>
<keyword evidence="7 14" id="KW-0547">Nucleotide-binding</keyword>
<dbReference type="Pfam" id="PF00294">
    <property type="entry name" value="PfkB"/>
    <property type="match status" value="1"/>
</dbReference>
<evidence type="ECO:0000256" key="3">
    <source>
        <dbReference type="ARBA" id="ARBA00010688"/>
    </source>
</evidence>
<dbReference type="VEuPathDB" id="FungiDB:TRICI_006361"/>
<dbReference type="InterPro" id="IPR029056">
    <property type="entry name" value="Ribokinase-like"/>
</dbReference>
<keyword evidence="9 14" id="KW-0067">ATP-binding</keyword>
<evidence type="ECO:0000256" key="5">
    <source>
        <dbReference type="ARBA" id="ARBA00022679"/>
    </source>
</evidence>
<evidence type="ECO:0000256" key="11">
    <source>
        <dbReference type="ARBA" id="ARBA00051362"/>
    </source>
</evidence>
<keyword evidence="5 14" id="KW-0808">Transferase</keyword>
<evidence type="ECO:0000256" key="6">
    <source>
        <dbReference type="ARBA" id="ARBA00022726"/>
    </source>
</evidence>